<dbReference type="AlphaFoldDB" id="U4L6F3"/>
<feature type="region of interest" description="Disordered" evidence="1">
    <location>
        <begin position="1"/>
        <end position="51"/>
    </location>
</feature>
<sequence length="101" mass="10789">MKHPGNGNPQHPSHSAVAAEGVPSIAKPLEPNAKDMRYVPGTANIQGGKRSNNHCAEILIRGSEIYKHKKQSEKEEAAKKEKKTGSSNKRRPGIDVPAGGS</sequence>
<dbReference type="EMBL" id="HF935761">
    <property type="protein sequence ID" value="CCX13004.1"/>
    <property type="molecule type" value="Genomic_DNA"/>
</dbReference>
<evidence type="ECO:0000313" key="2">
    <source>
        <dbReference type="EMBL" id="CCX13004.1"/>
    </source>
</evidence>
<organism evidence="2 3">
    <name type="scientific">Pyronema omphalodes (strain CBS 100304)</name>
    <name type="common">Pyronema confluens</name>
    <dbReference type="NCBI Taxonomy" id="1076935"/>
    <lineage>
        <taxon>Eukaryota</taxon>
        <taxon>Fungi</taxon>
        <taxon>Dikarya</taxon>
        <taxon>Ascomycota</taxon>
        <taxon>Pezizomycotina</taxon>
        <taxon>Pezizomycetes</taxon>
        <taxon>Pezizales</taxon>
        <taxon>Pyronemataceae</taxon>
        <taxon>Pyronema</taxon>
    </lineage>
</organism>
<gene>
    <name evidence="2" type="ORF">PCON_12597</name>
</gene>
<protein>
    <submittedName>
        <fullName evidence="2">Uncharacterized protein</fullName>
    </submittedName>
</protein>
<name>U4L6F3_PYROM</name>
<accession>U4L6F3</accession>
<keyword evidence="3" id="KW-1185">Reference proteome</keyword>
<dbReference type="Proteomes" id="UP000018144">
    <property type="component" value="Unassembled WGS sequence"/>
</dbReference>
<feature type="region of interest" description="Disordered" evidence="1">
    <location>
        <begin position="66"/>
        <end position="101"/>
    </location>
</feature>
<proteinExistence type="predicted"/>
<evidence type="ECO:0000256" key="1">
    <source>
        <dbReference type="SAM" id="MobiDB-lite"/>
    </source>
</evidence>
<evidence type="ECO:0000313" key="3">
    <source>
        <dbReference type="Proteomes" id="UP000018144"/>
    </source>
</evidence>
<reference evidence="2 3" key="1">
    <citation type="journal article" date="2013" name="PLoS Genet.">
        <title>The genome and development-dependent transcriptomes of Pyronema confluens: a window into fungal evolution.</title>
        <authorList>
            <person name="Traeger S."/>
            <person name="Altegoer F."/>
            <person name="Freitag M."/>
            <person name="Gabaldon T."/>
            <person name="Kempken F."/>
            <person name="Kumar A."/>
            <person name="Marcet-Houben M."/>
            <person name="Poggeler S."/>
            <person name="Stajich J.E."/>
            <person name="Nowrousian M."/>
        </authorList>
    </citation>
    <scope>NUCLEOTIDE SEQUENCE [LARGE SCALE GENOMIC DNA]</scope>
    <source>
        <strain evidence="3">CBS 100304</strain>
        <tissue evidence="2">Vegetative mycelium</tissue>
    </source>
</reference>